<accession>A0AAN6YYK6</accession>
<gene>
    <name evidence="1" type="ORF">N657DRAFT_711305</name>
</gene>
<dbReference type="RefSeq" id="XP_062642743.1">
    <property type="nucleotide sequence ID" value="XM_062797438.1"/>
</dbReference>
<reference evidence="1" key="1">
    <citation type="journal article" date="2023" name="Mol. Phylogenet. Evol.">
        <title>Genome-scale phylogeny and comparative genomics of the fungal order Sordariales.</title>
        <authorList>
            <person name="Hensen N."/>
            <person name="Bonometti L."/>
            <person name="Westerberg I."/>
            <person name="Brannstrom I.O."/>
            <person name="Guillou S."/>
            <person name="Cros-Aarteil S."/>
            <person name="Calhoun S."/>
            <person name="Haridas S."/>
            <person name="Kuo A."/>
            <person name="Mondo S."/>
            <person name="Pangilinan J."/>
            <person name="Riley R."/>
            <person name="LaButti K."/>
            <person name="Andreopoulos B."/>
            <person name="Lipzen A."/>
            <person name="Chen C."/>
            <person name="Yan M."/>
            <person name="Daum C."/>
            <person name="Ng V."/>
            <person name="Clum A."/>
            <person name="Steindorff A."/>
            <person name="Ohm R.A."/>
            <person name="Martin F."/>
            <person name="Silar P."/>
            <person name="Natvig D.O."/>
            <person name="Lalanne C."/>
            <person name="Gautier V."/>
            <person name="Ament-Velasquez S.L."/>
            <person name="Kruys A."/>
            <person name="Hutchinson M.I."/>
            <person name="Powell A.J."/>
            <person name="Barry K."/>
            <person name="Miller A.N."/>
            <person name="Grigoriev I.V."/>
            <person name="Debuchy R."/>
            <person name="Gladieux P."/>
            <person name="Hiltunen Thoren M."/>
            <person name="Johannesson H."/>
        </authorList>
    </citation>
    <scope>NUCLEOTIDE SEQUENCE</scope>
    <source>
        <strain evidence="1">CBS 731.68</strain>
    </source>
</reference>
<reference evidence="1" key="2">
    <citation type="submission" date="2023-05" db="EMBL/GenBank/DDBJ databases">
        <authorList>
            <consortium name="Lawrence Berkeley National Laboratory"/>
            <person name="Steindorff A."/>
            <person name="Hensen N."/>
            <person name="Bonometti L."/>
            <person name="Westerberg I."/>
            <person name="Brannstrom I.O."/>
            <person name="Guillou S."/>
            <person name="Cros-Aarteil S."/>
            <person name="Calhoun S."/>
            <person name="Haridas S."/>
            <person name="Kuo A."/>
            <person name="Mondo S."/>
            <person name="Pangilinan J."/>
            <person name="Riley R."/>
            <person name="Labutti K."/>
            <person name="Andreopoulos B."/>
            <person name="Lipzen A."/>
            <person name="Chen C."/>
            <person name="Yanf M."/>
            <person name="Daum C."/>
            <person name="Ng V."/>
            <person name="Clum A."/>
            <person name="Ohm R."/>
            <person name="Martin F."/>
            <person name="Silar P."/>
            <person name="Natvig D."/>
            <person name="Lalanne C."/>
            <person name="Gautier V."/>
            <person name="Ament-Velasquez S.L."/>
            <person name="Kruys A."/>
            <person name="Hutchinson M.I."/>
            <person name="Powell A.J."/>
            <person name="Barry K."/>
            <person name="Miller A.N."/>
            <person name="Grigoriev I.V."/>
            <person name="Debuchy R."/>
            <person name="Gladieux P."/>
            <person name="Thoren M.H."/>
            <person name="Johannesson H."/>
        </authorList>
    </citation>
    <scope>NUCLEOTIDE SEQUENCE</scope>
    <source>
        <strain evidence="1">CBS 731.68</strain>
    </source>
</reference>
<dbReference type="Proteomes" id="UP001302602">
    <property type="component" value="Unassembled WGS sequence"/>
</dbReference>
<dbReference type="AlphaFoldDB" id="A0AAN6YYK6"/>
<sequence>MPLTIDISDAAIEKTEKMHHLHLWGVRISLWAKNCLVCGKATNWKRIRCRHRPSPNHRRALVIHIEMPSVKLVWAEVQGSNLIIHHPSLDEYYKPRTGADRVWVDLAVINPALDLESFRKIGHGIAMGFASITMDPRYSVDPSERNGGLGDLQAPCHKLHWAGPLIFFCYGYDMNDYIKVDPARSDNTDRGAEAGMTELEIWNELEGLRWERNRPDEPETKARPREKPGRDGMVWKWKVKEHGTSMEVLDLHHHDYSIIVDYLKASHLNRIPSPLPGSPDTLQAVHVSDPNHPGNQLDKYWEAPEGKSLAEGSSPVQEKPLPIKEDKLRFDAITLPAHPPKGFLPMVGALAVGLRWMVKYSMDINPPFRGSLPDTHFHGPLRNLLWAARLTKCGDLPTLELRTPGPTCDSAIVTTADTTSISAEHVRALLKYLDFIDPFEWSRHGPRGFEVYWKTYAVVELKNPRYLDPYEAAEMNRAVLRYFPDHAAAYPDLEREVAHMTMENLTPEDQLRVHEIGQIRKMILKVIRWYRDTNTKFAIGRGPSVFDRVDVR</sequence>
<evidence type="ECO:0000313" key="2">
    <source>
        <dbReference type="Proteomes" id="UP001302602"/>
    </source>
</evidence>
<protein>
    <submittedName>
        <fullName evidence="1">Uncharacterized protein</fullName>
    </submittedName>
</protein>
<organism evidence="1 2">
    <name type="scientific">Parathielavia appendiculata</name>
    <dbReference type="NCBI Taxonomy" id="2587402"/>
    <lineage>
        <taxon>Eukaryota</taxon>
        <taxon>Fungi</taxon>
        <taxon>Dikarya</taxon>
        <taxon>Ascomycota</taxon>
        <taxon>Pezizomycotina</taxon>
        <taxon>Sordariomycetes</taxon>
        <taxon>Sordariomycetidae</taxon>
        <taxon>Sordariales</taxon>
        <taxon>Chaetomiaceae</taxon>
        <taxon>Parathielavia</taxon>
    </lineage>
</organism>
<name>A0AAN6YYK6_9PEZI</name>
<dbReference type="EMBL" id="MU853256">
    <property type="protein sequence ID" value="KAK4118970.1"/>
    <property type="molecule type" value="Genomic_DNA"/>
</dbReference>
<comment type="caution">
    <text evidence="1">The sequence shown here is derived from an EMBL/GenBank/DDBJ whole genome shotgun (WGS) entry which is preliminary data.</text>
</comment>
<evidence type="ECO:0000313" key="1">
    <source>
        <dbReference type="EMBL" id="KAK4118970.1"/>
    </source>
</evidence>
<proteinExistence type="predicted"/>
<dbReference type="GeneID" id="87834211"/>
<keyword evidence="2" id="KW-1185">Reference proteome</keyword>